<keyword evidence="1" id="KW-1133">Transmembrane helix</keyword>
<proteinExistence type="predicted"/>
<keyword evidence="1" id="KW-0812">Transmembrane</keyword>
<evidence type="ECO:0000313" key="4">
    <source>
        <dbReference type="Proteomes" id="UP000619078"/>
    </source>
</evidence>
<feature type="transmembrane region" description="Helical" evidence="1">
    <location>
        <begin position="160"/>
        <end position="181"/>
    </location>
</feature>
<keyword evidence="4" id="KW-1185">Reference proteome</keyword>
<feature type="domain" description="Phosphatidic acid phosphatase type 2/haloperoxidase" evidence="2">
    <location>
        <begin position="86"/>
        <end position="202"/>
    </location>
</feature>
<feature type="transmembrane region" description="Helical" evidence="1">
    <location>
        <begin position="9"/>
        <end position="30"/>
    </location>
</feature>
<gene>
    <name evidence="3" type="ORF">IDJ76_05890</name>
</gene>
<evidence type="ECO:0000259" key="2">
    <source>
        <dbReference type="SMART" id="SM00014"/>
    </source>
</evidence>
<evidence type="ECO:0000256" key="1">
    <source>
        <dbReference type="SAM" id="Phobius"/>
    </source>
</evidence>
<dbReference type="CDD" id="cd03392">
    <property type="entry name" value="PAP2_like_2"/>
    <property type="match status" value="1"/>
</dbReference>
<protein>
    <submittedName>
        <fullName evidence="3">Phosphatase PAP2 family protein</fullName>
    </submittedName>
</protein>
<sequence length="221" mass="25208">MTKRRQQIIILLLSVITVGFVVLTMLVHFFPQSALDVKFSKEIQEHQNPFFDRVMYLISAPGYFPESLIMIVLTSLILFVFKFKKASVYALLTMLAGLVSTVVKALVNRPRPSDTLVRIVYKTTQQSFPSGHVLFYVVYFGFLVLLMVQLEHINKAIRLIVGGISLFMIFTIPISRIYLGAHWFTDVLGGFLLGVLCLALLSWFYLRKKADSEEAPIPERQ</sequence>
<feature type="transmembrane region" description="Helical" evidence="1">
    <location>
        <begin position="63"/>
        <end position="81"/>
    </location>
</feature>
<dbReference type="RefSeq" id="WP_191161732.1">
    <property type="nucleotide sequence ID" value="NZ_JACWMX010000002.1"/>
</dbReference>
<dbReference type="PANTHER" id="PTHR14969">
    <property type="entry name" value="SPHINGOSINE-1-PHOSPHATE PHOSPHOHYDROLASE"/>
    <property type="match status" value="1"/>
</dbReference>
<dbReference type="SUPFAM" id="SSF48317">
    <property type="entry name" value="Acid phosphatase/Vanadium-dependent haloperoxidase"/>
    <property type="match status" value="1"/>
</dbReference>
<dbReference type="Pfam" id="PF01569">
    <property type="entry name" value="PAP2"/>
    <property type="match status" value="1"/>
</dbReference>
<feature type="transmembrane region" description="Helical" evidence="1">
    <location>
        <begin position="187"/>
        <end position="206"/>
    </location>
</feature>
<evidence type="ECO:0000313" key="3">
    <source>
        <dbReference type="EMBL" id="MBD1392619.1"/>
    </source>
</evidence>
<feature type="transmembrane region" description="Helical" evidence="1">
    <location>
        <begin position="88"/>
        <end position="107"/>
    </location>
</feature>
<feature type="transmembrane region" description="Helical" evidence="1">
    <location>
        <begin position="127"/>
        <end position="148"/>
    </location>
</feature>
<reference evidence="3" key="1">
    <citation type="submission" date="2020-09" db="EMBL/GenBank/DDBJ databases">
        <title>Novel species of Mucilaginibacter isolated from a glacier on the Tibetan Plateau.</title>
        <authorList>
            <person name="Liu Q."/>
            <person name="Xin Y.-H."/>
        </authorList>
    </citation>
    <scope>NUCLEOTIDE SEQUENCE</scope>
    <source>
        <strain evidence="3">ZB1P21</strain>
    </source>
</reference>
<name>A0A926S1X7_9SPHI</name>
<dbReference type="InterPro" id="IPR000326">
    <property type="entry name" value="PAP2/HPO"/>
</dbReference>
<dbReference type="AlphaFoldDB" id="A0A926S1X7"/>
<accession>A0A926S1X7</accession>
<dbReference type="InterPro" id="IPR036938">
    <property type="entry name" value="PAP2/HPO_sf"/>
</dbReference>
<dbReference type="Proteomes" id="UP000619078">
    <property type="component" value="Unassembled WGS sequence"/>
</dbReference>
<dbReference type="PANTHER" id="PTHR14969:SF13">
    <property type="entry name" value="AT30094P"/>
    <property type="match status" value="1"/>
</dbReference>
<dbReference type="EMBL" id="JACWMX010000002">
    <property type="protein sequence ID" value="MBD1392619.1"/>
    <property type="molecule type" value="Genomic_DNA"/>
</dbReference>
<keyword evidence="1" id="KW-0472">Membrane</keyword>
<dbReference type="Gene3D" id="1.20.144.10">
    <property type="entry name" value="Phosphatidic acid phosphatase type 2/haloperoxidase"/>
    <property type="match status" value="2"/>
</dbReference>
<comment type="caution">
    <text evidence="3">The sequence shown here is derived from an EMBL/GenBank/DDBJ whole genome shotgun (WGS) entry which is preliminary data.</text>
</comment>
<dbReference type="SMART" id="SM00014">
    <property type="entry name" value="acidPPc"/>
    <property type="match status" value="1"/>
</dbReference>
<organism evidence="3 4">
    <name type="scientific">Mucilaginibacter glaciei</name>
    <dbReference type="NCBI Taxonomy" id="2772109"/>
    <lineage>
        <taxon>Bacteria</taxon>
        <taxon>Pseudomonadati</taxon>
        <taxon>Bacteroidota</taxon>
        <taxon>Sphingobacteriia</taxon>
        <taxon>Sphingobacteriales</taxon>
        <taxon>Sphingobacteriaceae</taxon>
        <taxon>Mucilaginibacter</taxon>
    </lineage>
</organism>